<dbReference type="Pfam" id="PF00780">
    <property type="entry name" value="CNH"/>
    <property type="match status" value="1"/>
</dbReference>
<feature type="region of interest" description="Disordered" evidence="1">
    <location>
        <begin position="930"/>
        <end position="952"/>
    </location>
</feature>
<evidence type="ECO:0000313" key="3">
    <source>
        <dbReference type="EMBL" id="EDV24987.1"/>
    </source>
</evidence>
<feature type="compositionally biased region" description="Polar residues" evidence="1">
    <location>
        <begin position="162"/>
        <end position="173"/>
    </location>
</feature>
<feature type="domain" description="CNH" evidence="2">
    <location>
        <begin position="1102"/>
        <end position="1268"/>
    </location>
</feature>
<gene>
    <name evidence="3" type="ORF">TRIADDRAFT_56465</name>
</gene>
<protein>
    <recommendedName>
        <fullName evidence="2">CNH domain-containing protein</fullName>
    </recommendedName>
</protein>
<feature type="region of interest" description="Disordered" evidence="1">
    <location>
        <begin position="659"/>
        <end position="681"/>
    </location>
</feature>
<feature type="region of interest" description="Disordered" evidence="1">
    <location>
        <begin position="141"/>
        <end position="173"/>
    </location>
</feature>
<feature type="compositionally biased region" description="Basic and acidic residues" evidence="1">
    <location>
        <begin position="930"/>
        <end position="940"/>
    </location>
</feature>
<dbReference type="HOGENOM" id="CLU_258223_0_0_1"/>
<dbReference type="GeneID" id="6754090"/>
<dbReference type="RefSeq" id="XP_002112877.1">
    <property type="nucleotide sequence ID" value="XM_002112841.1"/>
</dbReference>
<proteinExistence type="predicted"/>
<feature type="region of interest" description="Disordered" evidence="1">
    <location>
        <begin position="696"/>
        <end position="770"/>
    </location>
</feature>
<feature type="compositionally biased region" description="Polar residues" evidence="1">
    <location>
        <begin position="282"/>
        <end position="295"/>
    </location>
</feature>
<accession>B3RY78</accession>
<reference evidence="3 4" key="1">
    <citation type="journal article" date="2008" name="Nature">
        <title>The Trichoplax genome and the nature of placozoans.</title>
        <authorList>
            <person name="Srivastava M."/>
            <person name="Begovic E."/>
            <person name="Chapman J."/>
            <person name="Putnam N.H."/>
            <person name="Hellsten U."/>
            <person name="Kawashima T."/>
            <person name="Kuo A."/>
            <person name="Mitros T."/>
            <person name="Salamov A."/>
            <person name="Carpenter M.L."/>
            <person name="Signorovitch A.Y."/>
            <person name="Moreno M.A."/>
            <person name="Kamm K."/>
            <person name="Grimwood J."/>
            <person name="Schmutz J."/>
            <person name="Shapiro H."/>
            <person name="Grigoriev I.V."/>
            <person name="Buss L.W."/>
            <person name="Schierwater B."/>
            <person name="Dellaporta S.L."/>
            <person name="Rokhsar D.S."/>
        </authorList>
    </citation>
    <scope>NUCLEOTIDE SEQUENCE [LARGE SCALE GENOMIC DNA]</scope>
    <source>
        <strain evidence="3 4">Grell-BS-1999</strain>
    </source>
</reference>
<dbReference type="InParanoid" id="B3RY78"/>
<dbReference type="KEGG" id="tad:TRIADDRAFT_56465"/>
<dbReference type="EMBL" id="DS985245">
    <property type="protein sequence ID" value="EDV24987.1"/>
    <property type="molecule type" value="Genomic_DNA"/>
</dbReference>
<dbReference type="Proteomes" id="UP000009022">
    <property type="component" value="Unassembled WGS sequence"/>
</dbReference>
<evidence type="ECO:0000256" key="1">
    <source>
        <dbReference type="SAM" id="MobiDB-lite"/>
    </source>
</evidence>
<dbReference type="InterPro" id="IPR001180">
    <property type="entry name" value="CNH_dom"/>
</dbReference>
<evidence type="ECO:0000259" key="2">
    <source>
        <dbReference type="Pfam" id="PF00780"/>
    </source>
</evidence>
<sequence>MSNLNLAAFSESLKKYHEYPEIDSMEEVDAVMQKDSTISIIEERFYEIAPDAENNWIKDERIKCRMKNRPLPPIPTDRQVNSVLNKSLESKLTLQSHSSKHEVRRSISGILSDKSNQIKVVCSSPTQISCDDYGDNSYNRTSPALGSITDTAEESKPRQVGVVSSTPSSYSNRSHIVSTIKDDISSNINKQSKITTMPNQRDRANVASTIQDNLSSNNANEQSNITNLPDHFKMETSRLADRSSSITTKKYKISQELLLKPPRPLKFYDYGLNKPESSATLGIMTESQKNSPQTEDSAKKLRDRRKRPSISPSSPKTLPTPTNARAPLSEQSCIPNNTLLEMDTLHSPARQQIEIKRNKTKNKPSIPTCSSMLHPIQSNRGVASSNQALTNSILRKRNIVSSLDQRWLGNVVEKPSGARNRPPVLSCLPLSHPSYGNVDLALSDQQHLEDAVKKSTKTANRPLVPPRSPKLCAYRHNVDNVPLGQSSVEDVSQEINIWPLTKPCHPSIHVSRSRAAAISNKSRSSRNTSIMKECKHPMETSILPAHPHNLHIIPAEEDWHGGMGNSSETAQSLQSTVSVNHSSSESNPIEAIASGQKWNIDDINSYSLKEQNTQNTALSLAREISQSIPSSNIYPDVIGKKGSDSLLLTIADHDRKGDACTEAEDTGTQARDRAISNKSMESRLSMQARYVNVNTVKPSTSQQCTKKLSDKFKKGKPPIPTPRRPVLQDKKDTSTANDGKEVSKERKARKRPPVLLPRPPVRQDKKSSTISEYQHMEYMLIKSEEVNPARMDLLQSSPNINDSDQNKIAACILSCSQNLSLEKPLTRKSVEPSPYLSNRACPVIVFPSDTIAQEQMEDKLIKLKEAGSLASASCLSTDHTKENDDKELQSSYRLSHLDKFKVAKSSGCISSNNHYIHNDQKMTNKLDVTKTRRRSTEKQAKLVSPTDNSQRVKDHEKIKNKSDMLLAHRQFARLGSNLQHAYSFLIRRERKNISDASTDSNRQQSDQRFQVLEGTFKYLSYKCTITASLPFDTVKRIHKAAIWQSKNNEKFIILGTETGILISNADNKSQCYYEITKGRTSWIDIHTDILVAITGADPYDNQRCFLCAQLSDSILIMKYVLKESKFVQVKIFKYQPVVSSNIMEIFYTRTEDYPFLCVGVNQIPNSSSVDFITIDLNRQFSAWPDNENYVNFNRMLDCSCLYQFNNSTVLVCVEDQCFLFCMNGIPIRKHGYNQAIKFSASISFAVIERSILIGFHENFFEFRSIAKRNEDFQHCVKLFEKVYYIGTTKRINLHLILQSEIYCLLAELPTSEDDALYAASFEFQIKAANLYSKFANKGLVYVS</sequence>
<feature type="compositionally biased region" description="Basic and acidic residues" evidence="1">
    <location>
        <begin position="726"/>
        <end position="745"/>
    </location>
</feature>
<feature type="region of interest" description="Disordered" evidence="1">
    <location>
        <begin position="282"/>
        <end position="330"/>
    </location>
</feature>
<organism evidence="3 4">
    <name type="scientific">Trichoplax adhaerens</name>
    <name type="common">Trichoplax reptans</name>
    <dbReference type="NCBI Taxonomy" id="10228"/>
    <lineage>
        <taxon>Eukaryota</taxon>
        <taxon>Metazoa</taxon>
        <taxon>Placozoa</taxon>
        <taxon>Uniplacotomia</taxon>
        <taxon>Trichoplacea</taxon>
        <taxon>Trichoplacidae</taxon>
        <taxon>Trichoplax</taxon>
    </lineage>
</organism>
<evidence type="ECO:0000313" key="4">
    <source>
        <dbReference type="Proteomes" id="UP000009022"/>
    </source>
</evidence>
<feature type="compositionally biased region" description="Low complexity" evidence="1">
    <location>
        <begin position="309"/>
        <end position="322"/>
    </location>
</feature>
<dbReference type="CTD" id="6754090"/>
<feature type="compositionally biased region" description="Polar residues" evidence="1">
    <location>
        <begin position="141"/>
        <end position="150"/>
    </location>
</feature>
<keyword evidence="4" id="KW-1185">Reference proteome</keyword>
<name>B3RY78_TRIAD</name>
<feature type="compositionally biased region" description="Polar residues" evidence="1">
    <location>
        <begin position="696"/>
        <end position="706"/>
    </location>
</feature>